<evidence type="ECO:0000313" key="1">
    <source>
        <dbReference type="EMBL" id="MFD1399087.1"/>
    </source>
</evidence>
<proteinExistence type="predicted"/>
<comment type="caution">
    <text evidence="1">The sequence shown here is derived from an EMBL/GenBank/DDBJ whole genome shotgun (WGS) entry which is preliminary data.</text>
</comment>
<dbReference type="PANTHER" id="PTHR33990">
    <property type="entry name" value="PROTEIN YJDN-RELATED"/>
    <property type="match status" value="1"/>
</dbReference>
<keyword evidence="1" id="KW-0223">Dioxygenase</keyword>
<evidence type="ECO:0000313" key="2">
    <source>
        <dbReference type="Proteomes" id="UP001597199"/>
    </source>
</evidence>
<keyword evidence="2" id="KW-1185">Reference proteome</keyword>
<sequence>MQTKLFPYIAYPSAKEAIAYYEEAFGATNTYRLSPTTEQASQFGIPAGADLDALTMHGGFTILGAEIQCADAFNGASAPAQQQIVLELDINSEDPASAAAADALWARLEANQAVTVTMPYAEQFWGGKMGQFTDRYGVTWMLHAQPWSQKVENQLR</sequence>
<dbReference type="PANTHER" id="PTHR33990:SF5">
    <property type="entry name" value="PHNB-LIKE DOMAIN-CONTAINING PROTEIN"/>
    <property type="match status" value="1"/>
</dbReference>
<gene>
    <name evidence="1" type="ORF">ACFQ41_07175</name>
</gene>
<keyword evidence="1" id="KW-0560">Oxidoreductase</keyword>
<dbReference type="Gene3D" id="3.10.180.10">
    <property type="entry name" value="2,3-Dihydroxybiphenyl 1,2-Dioxygenase, domain 1"/>
    <property type="match status" value="1"/>
</dbReference>
<accession>A0ABW4BHB9</accession>
<protein>
    <submittedName>
        <fullName evidence="1">Glyoxalase/bleomycin resistance/extradiol dioxygenase family protein</fullName>
    </submittedName>
</protein>
<organism evidence="1 2">
    <name type="scientific">Lacticaseibacillus suilingensis</name>
    <dbReference type="NCBI Taxonomy" id="2799577"/>
    <lineage>
        <taxon>Bacteria</taxon>
        <taxon>Bacillati</taxon>
        <taxon>Bacillota</taxon>
        <taxon>Bacilli</taxon>
        <taxon>Lactobacillales</taxon>
        <taxon>Lactobacillaceae</taxon>
        <taxon>Lacticaseibacillus</taxon>
    </lineage>
</organism>
<dbReference type="SUPFAM" id="SSF54593">
    <property type="entry name" value="Glyoxalase/Bleomycin resistance protein/Dihydroxybiphenyl dioxygenase"/>
    <property type="match status" value="1"/>
</dbReference>
<dbReference type="RefSeq" id="WP_204118263.1">
    <property type="nucleotide sequence ID" value="NZ_BOLV01000003.1"/>
</dbReference>
<reference evidence="2" key="1">
    <citation type="journal article" date="2019" name="Int. J. Syst. Evol. Microbiol.">
        <title>The Global Catalogue of Microorganisms (GCM) 10K type strain sequencing project: providing services to taxonomists for standard genome sequencing and annotation.</title>
        <authorList>
            <consortium name="The Broad Institute Genomics Platform"/>
            <consortium name="The Broad Institute Genome Sequencing Center for Infectious Disease"/>
            <person name="Wu L."/>
            <person name="Ma J."/>
        </authorList>
    </citation>
    <scope>NUCLEOTIDE SEQUENCE [LARGE SCALE GENOMIC DNA]</scope>
    <source>
        <strain evidence="2">CCM 9110</strain>
    </source>
</reference>
<dbReference type="InterPro" id="IPR029068">
    <property type="entry name" value="Glyas_Bleomycin-R_OHBP_Dase"/>
</dbReference>
<name>A0ABW4BHB9_9LACO</name>
<dbReference type="EMBL" id="JBHTOA010000030">
    <property type="protein sequence ID" value="MFD1399087.1"/>
    <property type="molecule type" value="Genomic_DNA"/>
</dbReference>
<dbReference type="Proteomes" id="UP001597199">
    <property type="component" value="Unassembled WGS sequence"/>
</dbReference>
<dbReference type="GO" id="GO:0051213">
    <property type="term" value="F:dioxygenase activity"/>
    <property type="evidence" value="ECO:0007669"/>
    <property type="project" value="UniProtKB-KW"/>
</dbReference>